<evidence type="ECO:0000256" key="5">
    <source>
        <dbReference type="ARBA" id="ARBA00023136"/>
    </source>
</evidence>
<dbReference type="InterPro" id="IPR011009">
    <property type="entry name" value="Kinase-like_dom_sf"/>
</dbReference>
<keyword evidence="2" id="KW-1003">Cell membrane</keyword>
<feature type="transmembrane region" description="Helical" evidence="7">
    <location>
        <begin position="182"/>
        <end position="201"/>
    </location>
</feature>
<dbReference type="RefSeq" id="WP_345378088.1">
    <property type="nucleotide sequence ID" value="NZ_BAABIC010000002.1"/>
</dbReference>
<evidence type="ECO:0000256" key="6">
    <source>
        <dbReference type="SAM" id="MobiDB-lite"/>
    </source>
</evidence>
<feature type="transmembrane region" description="Helical" evidence="7">
    <location>
        <begin position="653"/>
        <end position="672"/>
    </location>
</feature>
<feature type="transmembrane region" description="Helical" evidence="7">
    <location>
        <begin position="329"/>
        <end position="346"/>
    </location>
</feature>
<feature type="transmembrane region" description="Helical" evidence="7">
    <location>
        <begin position="352"/>
        <end position="371"/>
    </location>
</feature>
<evidence type="ECO:0000256" key="3">
    <source>
        <dbReference type="ARBA" id="ARBA00022692"/>
    </source>
</evidence>
<evidence type="ECO:0000256" key="1">
    <source>
        <dbReference type="ARBA" id="ARBA00004651"/>
    </source>
</evidence>
<feature type="transmembrane region" description="Helical" evidence="7">
    <location>
        <begin position="221"/>
        <end position="246"/>
    </location>
</feature>
<gene>
    <name evidence="8" type="ORF">GCM10023215_05480</name>
</gene>
<feature type="transmembrane region" description="Helical" evidence="7">
    <location>
        <begin position="849"/>
        <end position="871"/>
    </location>
</feature>
<feature type="transmembrane region" description="Helical" evidence="7">
    <location>
        <begin position="304"/>
        <end position="322"/>
    </location>
</feature>
<feature type="compositionally biased region" description="Basic and acidic residues" evidence="6">
    <location>
        <begin position="9"/>
        <end position="31"/>
    </location>
</feature>
<feature type="transmembrane region" description="Helical" evidence="7">
    <location>
        <begin position="684"/>
        <end position="709"/>
    </location>
</feature>
<feature type="region of interest" description="Disordered" evidence="6">
    <location>
        <begin position="1"/>
        <end position="165"/>
    </location>
</feature>
<dbReference type="Gene3D" id="1.10.510.10">
    <property type="entry name" value="Transferase(Phosphotransferase) domain 1"/>
    <property type="match status" value="1"/>
</dbReference>
<feature type="transmembrane region" description="Helical" evidence="7">
    <location>
        <begin position="253"/>
        <end position="271"/>
    </location>
</feature>
<dbReference type="InterPro" id="IPR022791">
    <property type="entry name" value="L-PG_synthase/AglD"/>
</dbReference>
<dbReference type="Proteomes" id="UP001500325">
    <property type="component" value="Unassembled WGS sequence"/>
</dbReference>
<keyword evidence="3 7" id="KW-0812">Transmembrane</keyword>
<feature type="transmembrane region" description="Helical" evidence="7">
    <location>
        <begin position="930"/>
        <end position="947"/>
    </location>
</feature>
<accession>A0ABP8VYE6</accession>
<dbReference type="PANTHER" id="PTHR39087">
    <property type="entry name" value="UPF0104 MEMBRANE PROTEIN MJ1595"/>
    <property type="match status" value="1"/>
</dbReference>
<dbReference type="Pfam" id="PF03706">
    <property type="entry name" value="LPG_synthase_TM"/>
    <property type="match status" value="1"/>
</dbReference>
<evidence type="ECO:0000313" key="8">
    <source>
        <dbReference type="EMBL" id="GAA4676227.1"/>
    </source>
</evidence>
<proteinExistence type="predicted"/>
<comment type="caution">
    <text evidence="8">The sequence shown here is derived from an EMBL/GenBank/DDBJ whole genome shotgun (WGS) entry which is preliminary data.</text>
</comment>
<feature type="transmembrane region" description="Helical" evidence="7">
    <location>
        <begin position="757"/>
        <end position="786"/>
    </location>
</feature>
<dbReference type="InterPro" id="IPR036938">
    <property type="entry name" value="PAP2/HPO_sf"/>
</dbReference>
<keyword evidence="5 7" id="KW-0472">Membrane</keyword>
<dbReference type="SUPFAM" id="SSF56112">
    <property type="entry name" value="Protein kinase-like (PK-like)"/>
    <property type="match status" value="1"/>
</dbReference>
<name>A0ABP8VYE6_9PSEU</name>
<dbReference type="EMBL" id="BAABIC010000002">
    <property type="protein sequence ID" value="GAA4676227.1"/>
    <property type="molecule type" value="Genomic_DNA"/>
</dbReference>
<reference evidence="9" key="1">
    <citation type="journal article" date="2019" name="Int. J. Syst. Evol. Microbiol.">
        <title>The Global Catalogue of Microorganisms (GCM) 10K type strain sequencing project: providing services to taxonomists for standard genome sequencing and annotation.</title>
        <authorList>
            <consortium name="The Broad Institute Genomics Platform"/>
            <consortium name="The Broad Institute Genome Sequencing Center for Infectious Disease"/>
            <person name="Wu L."/>
            <person name="Ma J."/>
        </authorList>
    </citation>
    <scope>NUCLEOTIDE SEQUENCE [LARGE SCALE GENOMIC DNA]</scope>
    <source>
        <strain evidence="9">JCM 18055</strain>
    </source>
</reference>
<evidence type="ECO:0008006" key="10">
    <source>
        <dbReference type="Google" id="ProtNLM"/>
    </source>
</evidence>
<feature type="compositionally biased region" description="Basic and acidic residues" evidence="6">
    <location>
        <begin position="48"/>
        <end position="63"/>
    </location>
</feature>
<feature type="transmembrane region" description="Helical" evidence="7">
    <location>
        <begin position="798"/>
        <end position="817"/>
    </location>
</feature>
<dbReference type="SUPFAM" id="SSF48317">
    <property type="entry name" value="Acid phosphatase/Vanadium-dependent haloperoxidase"/>
    <property type="match status" value="1"/>
</dbReference>
<keyword evidence="9" id="KW-1185">Reference proteome</keyword>
<dbReference type="PANTHER" id="PTHR39087:SF2">
    <property type="entry name" value="UPF0104 MEMBRANE PROTEIN MJ1595"/>
    <property type="match status" value="1"/>
</dbReference>
<organism evidence="8 9">
    <name type="scientific">Pseudonocardia yuanmonensis</name>
    <dbReference type="NCBI Taxonomy" id="1095914"/>
    <lineage>
        <taxon>Bacteria</taxon>
        <taxon>Bacillati</taxon>
        <taxon>Actinomycetota</taxon>
        <taxon>Actinomycetes</taxon>
        <taxon>Pseudonocardiales</taxon>
        <taxon>Pseudonocardiaceae</taxon>
        <taxon>Pseudonocardia</taxon>
    </lineage>
</organism>
<evidence type="ECO:0000256" key="7">
    <source>
        <dbReference type="SAM" id="Phobius"/>
    </source>
</evidence>
<evidence type="ECO:0000313" key="9">
    <source>
        <dbReference type="Proteomes" id="UP001500325"/>
    </source>
</evidence>
<keyword evidence="4 7" id="KW-1133">Transmembrane helix</keyword>
<evidence type="ECO:0000256" key="4">
    <source>
        <dbReference type="ARBA" id="ARBA00022989"/>
    </source>
</evidence>
<protein>
    <recommendedName>
        <fullName evidence="10">Undecaprenyl-diphosphatase</fullName>
    </recommendedName>
</protein>
<sequence length="953" mass="99597">MDEDGTAGRADERADERAQDRTEDRAGDRAGTRATNGAGRPTANRSGPRAETRAGDRIPHGSDDPAAGNGAGPRYRGPADVTPDGPADPDRAPTDGVPTGSEPTGSEPTRSEPADRGPAGYRASGTGPEHPGPGGGTKPDGRAESDAGAEPEGGAGPAAEEKPRARSLALRRFSVGRRLGDVLRVVVAAAIVTLCTMLAGLPAVNPVESAIFAQIGALPAGWAPVAAGLLWIGTWAGVAGAAALALYVKYVRAALQLIAAGGVAWLVVAGLDRLVPNRPVPPELATLPESVSANPLRLPGLEGFAYPATHTAVAAALITAVAPYLPRKAASAAWVVAIAVAIAEVYQGALPLAVFAGAVIGWGAGSASHLVGGAPGRRTSVEAVRRTLEEAGLCPATIQEIRPHLLAPLRFTITTRDGRVLRARAVQRLHRRAGPWYRFRRLLATVDLQDVPRLSSTHHEVENEAYVSLLAEGAGVRTPHVELACVIEHGSPLLVHRLVEGRPLAELRPTEIDDRLVEAVCAQVAILGRAHIAHHDLHAENILVDAEGNPWLLNFTFGQVAAGPSLLAQDLADVLITLVSLVGVDRTVEAAHRTLSADRLEAALAYLQPLALHRGVREQILDGHYLFSELREALADRIGRPLPSYPSPVRPRALVSMLFLGGAIYLLLPQLADIPETVGLLRDANWWWLALAVFTGMVAIAMSAVSLLGSCDTHLPFRRTLEVQVAAAFTGRTTPGGVGFFAINIAFMEKLGMRRSLAVGVTMLNLAATGAVSAVICVVGVFAVGITGTLGGIRIPTGWPLLGTVAGVLVVAGLLLGSPLGRRRIVRPGLQVVRELWGAIRRPLRAVQLFGGATAYHVVSALGLATCLAAFDPHFPWLEVLVVFVVGQTLGHIAPTPGGLGAVEALLVAGMIAVGVAPAPAVAATLTSRLLTYWLPVLPGIGVFRYLQHRGVV</sequence>
<evidence type="ECO:0000256" key="2">
    <source>
        <dbReference type="ARBA" id="ARBA00022475"/>
    </source>
</evidence>
<feature type="transmembrane region" description="Helical" evidence="7">
    <location>
        <begin position="906"/>
        <end position="924"/>
    </location>
</feature>
<comment type="subcellular location">
    <subcellularLocation>
        <location evidence="1">Cell membrane</location>
        <topology evidence="1">Multi-pass membrane protein</topology>
    </subcellularLocation>
</comment>